<dbReference type="GO" id="GO:0001732">
    <property type="term" value="P:formation of cytoplasmic translation initiation complex"/>
    <property type="evidence" value="ECO:0007669"/>
    <property type="project" value="TreeGrafter"/>
</dbReference>
<evidence type="ECO:0000313" key="6">
    <source>
        <dbReference type="Proteomes" id="UP000594638"/>
    </source>
</evidence>
<dbReference type="GO" id="GO:0043614">
    <property type="term" value="C:multi-eIF complex"/>
    <property type="evidence" value="ECO:0007669"/>
    <property type="project" value="TreeGrafter"/>
</dbReference>
<accession>A0A8S0SNU7</accession>
<reference evidence="5 6" key="1">
    <citation type="submission" date="2019-12" db="EMBL/GenBank/DDBJ databases">
        <authorList>
            <person name="Alioto T."/>
            <person name="Alioto T."/>
            <person name="Gomez Garrido J."/>
        </authorList>
    </citation>
    <scope>NUCLEOTIDE SEQUENCE [LARGE SCALE GENOMIC DNA]</scope>
</reference>
<dbReference type="GO" id="GO:0071541">
    <property type="term" value="C:eukaryotic translation initiation factor 3 complex, eIF3m"/>
    <property type="evidence" value="ECO:0007669"/>
    <property type="project" value="TreeGrafter"/>
</dbReference>
<evidence type="ECO:0000313" key="5">
    <source>
        <dbReference type="EMBL" id="CAA2994644.1"/>
    </source>
</evidence>
<organism evidence="5 6">
    <name type="scientific">Olea europaea subsp. europaea</name>
    <dbReference type="NCBI Taxonomy" id="158383"/>
    <lineage>
        <taxon>Eukaryota</taxon>
        <taxon>Viridiplantae</taxon>
        <taxon>Streptophyta</taxon>
        <taxon>Embryophyta</taxon>
        <taxon>Tracheophyta</taxon>
        <taxon>Spermatophyta</taxon>
        <taxon>Magnoliopsida</taxon>
        <taxon>eudicotyledons</taxon>
        <taxon>Gunneridae</taxon>
        <taxon>Pentapetalae</taxon>
        <taxon>asterids</taxon>
        <taxon>lamiids</taxon>
        <taxon>Lamiales</taxon>
        <taxon>Oleaceae</taxon>
        <taxon>Oleeae</taxon>
        <taxon>Olea</taxon>
    </lineage>
</organism>
<dbReference type="GO" id="GO:0003743">
    <property type="term" value="F:translation initiation factor activity"/>
    <property type="evidence" value="ECO:0007669"/>
    <property type="project" value="UniProtKB-KW"/>
</dbReference>
<dbReference type="EMBL" id="CACTIH010005477">
    <property type="protein sequence ID" value="CAA2994644.1"/>
    <property type="molecule type" value="Genomic_DNA"/>
</dbReference>
<dbReference type="AlphaFoldDB" id="A0A8S0SNU7"/>
<evidence type="ECO:0000256" key="1">
    <source>
        <dbReference type="ARBA" id="ARBA00022490"/>
    </source>
</evidence>
<keyword evidence="2 5" id="KW-0396">Initiation factor</keyword>
<dbReference type="PANTHER" id="PTHR14005">
    <property type="entry name" value="EUKARYOTIC TRANSLATION INITIATION FACTOR 3, THETA SUBUNIT"/>
    <property type="match status" value="1"/>
</dbReference>
<dbReference type="GO" id="GO:0003729">
    <property type="term" value="F:mRNA binding"/>
    <property type="evidence" value="ECO:0007669"/>
    <property type="project" value="TreeGrafter"/>
</dbReference>
<evidence type="ECO:0000256" key="3">
    <source>
        <dbReference type="ARBA" id="ARBA00022917"/>
    </source>
</evidence>
<proteinExistence type="predicted"/>
<name>A0A8S0SNU7_OLEEU</name>
<dbReference type="InterPro" id="IPR027512">
    <property type="entry name" value="EIF3A"/>
</dbReference>
<feature type="domain" description="eIF3a PCI" evidence="4">
    <location>
        <begin position="2"/>
        <end position="109"/>
    </location>
</feature>
<keyword evidence="6" id="KW-1185">Reference proteome</keyword>
<evidence type="ECO:0000256" key="2">
    <source>
        <dbReference type="ARBA" id="ARBA00022540"/>
    </source>
</evidence>
<evidence type="ECO:0000259" key="4">
    <source>
        <dbReference type="Pfam" id="PF22591"/>
    </source>
</evidence>
<gene>
    <name evidence="5" type="ORF">OLEA9_A029589</name>
</gene>
<comment type="caution">
    <text evidence="5">The sequence shown here is derived from an EMBL/GenBank/DDBJ whole genome shotgun (WGS) entry which is preliminary data.</text>
</comment>
<dbReference type="Gramene" id="OE9A029589T1">
    <property type="protein sequence ID" value="OE9A029589C1"/>
    <property type="gene ID" value="OE9A029589"/>
</dbReference>
<dbReference type="GO" id="GO:0002188">
    <property type="term" value="P:translation reinitiation"/>
    <property type="evidence" value="ECO:0007669"/>
    <property type="project" value="TreeGrafter"/>
</dbReference>
<protein>
    <submittedName>
        <fullName evidence="5">Eukaryotic translation initiation factor 3 subunit A-like</fullName>
    </submittedName>
</protein>
<dbReference type="InterPro" id="IPR054711">
    <property type="entry name" value="eIF3a_PCI_TPR-like"/>
</dbReference>
<dbReference type="OrthoDB" id="1717098at2759"/>
<dbReference type="Pfam" id="PF22591">
    <property type="entry name" value="eIF3a_PCI_TPR-like"/>
    <property type="match status" value="1"/>
</dbReference>
<dbReference type="GO" id="GO:0071540">
    <property type="term" value="C:eukaryotic translation initiation factor 3 complex, eIF3e"/>
    <property type="evidence" value="ECO:0007669"/>
    <property type="project" value="TreeGrafter"/>
</dbReference>
<sequence>MRYKAWTRTHEKILFKYVDLCVDMRMERHAKDGLIIRQQVNINSLKEVIKHFLQLTTERAELARSQAQALEEALDVDDLEANKRPEDLMLSYVSGKKGKDKSDRDLVMP</sequence>
<keyword evidence="3" id="KW-0648">Protein biosynthesis</keyword>
<dbReference type="Proteomes" id="UP000594638">
    <property type="component" value="Unassembled WGS sequence"/>
</dbReference>
<dbReference type="PANTHER" id="PTHR14005:SF0">
    <property type="entry name" value="EUKARYOTIC TRANSLATION INITIATION FACTOR 3 SUBUNIT A"/>
    <property type="match status" value="1"/>
</dbReference>
<keyword evidence="1" id="KW-0963">Cytoplasm</keyword>